<evidence type="ECO:0000256" key="1">
    <source>
        <dbReference type="ARBA" id="ARBA00001938"/>
    </source>
</evidence>
<evidence type="ECO:0000256" key="2">
    <source>
        <dbReference type="ARBA" id="ARBA00022679"/>
    </source>
</evidence>
<sequence>MRFRARRRAIARNMAIAAAVPSLTADVRVDLTRVLDVRAALNTERTAVGEPKLSVQSFIARAAVDALAEHPDLNSTFTDAALLRWQPVNLSIAVDTTGGLVVPVIRNAQRLGVVQLASAIADLADRAKTGSLELSDLTGGTFTLSNPGAIGPSLRAEALLNPPQTALLGLPGMRREPVVVQHGDGREEVRISSVLDLSLTFDHRAVDGGEPIRYLVAVRDRLQRWSSTEYGPPTAA</sequence>
<evidence type="ECO:0000313" key="5">
    <source>
        <dbReference type="EMBL" id="MEI4273163.1"/>
    </source>
</evidence>
<reference evidence="5 6" key="1">
    <citation type="submission" date="2024-03" db="EMBL/GenBank/DDBJ databases">
        <title>Draft genome sequence of Klenkia sp. LSe6-5.</title>
        <authorList>
            <person name="Duangmal K."/>
            <person name="Chantavorakit T."/>
        </authorList>
    </citation>
    <scope>NUCLEOTIDE SEQUENCE [LARGE SCALE GENOMIC DNA]</scope>
    <source>
        <strain evidence="5 6">LSe6-5</strain>
    </source>
</reference>
<organism evidence="5 6">
    <name type="scientific">Klenkia sesuvii</name>
    <dbReference type="NCBI Taxonomy" id="3103137"/>
    <lineage>
        <taxon>Bacteria</taxon>
        <taxon>Bacillati</taxon>
        <taxon>Actinomycetota</taxon>
        <taxon>Actinomycetes</taxon>
        <taxon>Geodermatophilales</taxon>
        <taxon>Geodermatophilaceae</taxon>
        <taxon>Klenkia</taxon>
    </lineage>
</organism>
<evidence type="ECO:0000259" key="4">
    <source>
        <dbReference type="Pfam" id="PF00198"/>
    </source>
</evidence>
<comment type="cofactor">
    <cofactor evidence="1">
        <name>(R)-lipoate</name>
        <dbReference type="ChEBI" id="CHEBI:83088"/>
    </cofactor>
</comment>
<dbReference type="InterPro" id="IPR001078">
    <property type="entry name" value="2-oxoacid_DH_actylTfrase"/>
</dbReference>
<dbReference type="Pfam" id="PF00198">
    <property type="entry name" value="2-oxoacid_dh"/>
    <property type="match status" value="1"/>
</dbReference>
<gene>
    <name evidence="5" type="ORF">TEK04_15660</name>
</gene>
<dbReference type="SUPFAM" id="SSF52777">
    <property type="entry name" value="CoA-dependent acyltransferases"/>
    <property type="match status" value="1"/>
</dbReference>
<keyword evidence="6" id="KW-1185">Reference proteome</keyword>
<dbReference type="EMBL" id="JBAPLU010000017">
    <property type="protein sequence ID" value="MEI4273163.1"/>
    <property type="molecule type" value="Genomic_DNA"/>
</dbReference>
<keyword evidence="3" id="KW-0012">Acyltransferase</keyword>
<dbReference type="InterPro" id="IPR050743">
    <property type="entry name" value="2-oxoacid_DH_E2_comp"/>
</dbReference>
<dbReference type="Gene3D" id="3.30.559.10">
    <property type="entry name" value="Chloramphenicol acetyltransferase-like domain"/>
    <property type="match status" value="1"/>
</dbReference>
<name>A0ABU8DX03_9ACTN</name>
<feature type="domain" description="2-oxoacid dehydrogenase acyltransferase catalytic" evidence="4">
    <location>
        <begin position="3"/>
        <end position="225"/>
    </location>
</feature>
<protein>
    <submittedName>
        <fullName evidence="5">2-oxo acid dehydrogenase subunit E2</fullName>
    </submittedName>
</protein>
<accession>A0ABU8DX03</accession>
<dbReference type="RefSeq" id="WP_336405284.1">
    <property type="nucleotide sequence ID" value="NZ_JBAPLU010000017.1"/>
</dbReference>
<dbReference type="InterPro" id="IPR023213">
    <property type="entry name" value="CAT-like_dom_sf"/>
</dbReference>
<comment type="caution">
    <text evidence="5">The sequence shown here is derived from an EMBL/GenBank/DDBJ whole genome shotgun (WGS) entry which is preliminary data.</text>
</comment>
<proteinExistence type="predicted"/>
<dbReference type="PANTHER" id="PTHR43178">
    <property type="entry name" value="DIHYDROLIPOAMIDE ACETYLTRANSFERASE COMPONENT OF PYRUVATE DEHYDROGENASE COMPLEX"/>
    <property type="match status" value="1"/>
</dbReference>
<evidence type="ECO:0000256" key="3">
    <source>
        <dbReference type="ARBA" id="ARBA00023315"/>
    </source>
</evidence>
<dbReference type="Proteomes" id="UP001361570">
    <property type="component" value="Unassembled WGS sequence"/>
</dbReference>
<dbReference type="PANTHER" id="PTHR43178:SF5">
    <property type="entry name" value="LIPOAMIDE ACYLTRANSFERASE COMPONENT OF BRANCHED-CHAIN ALPHA-KETO ACID DEHYDROGENASE COMPLEX, MITOCHONDRIAL"/>
    <property type="match status" value="1"/>
</dbReference>
<evidence type="ECO:0000313" key="6">
    <source>
        <dbReference type="Proteomes" id="UP001361570"/>
    </source>
</evidence>
<keyword evidence="2" id="KW-0808">Transferase</keyword>